<gene>
    <name evidence="8" type="ORF">L9F63_013530</name>
</gene>
<keyword evidence="4" id="KW-0804">Transcription</keyword>
<feature type="non-terminal residue" evidence="8">
    <location>
        <position position="260"/>
    </location>
</feature>
<dbReference type="InterPro" id="IPR031867">
    <property type="entry name" value="MiT/TFE_N"/>
</dbReference>
<accession>A0AAD8ABD1</accession>
<dbReference type="Proteomes" id="UP001233999">
    <property type="component" value="Unassembled WGS sequence"/>
</dbReference>
<feature type="non-terminal residue" evidence="8">
    <location>
        <position position="1"/>
    </location>
</feature>
<dbReference type="Pfam" id="PF15951">
    <property type="entry name" value="MITF_TFEB_C_3_N"/>
    <property type="match status" value="1"/>
</dbReference>
<evidence type="ECO:0000256" key="1">
    <source>
        <dbReference type="ARBA" id="ARBA00004123"/>
    </source>
</evidence>
<dbReference type="PANTHER" id="PTHR45776:SF2">
    <property type="entry name" value="MIP04163P"/>
    <property type="match status" value="1"/>
</dbReference>
<sequence>CHSAPATASSAVNLLRSMNGTQIGGDNVDGNVAGTVRVNIGIDEDLKNILDMDPSIIDGGTSEEKRLQGQQKQQQSTLCPTPPVPPPPDKVLGLPPRAGGPPTPFKSVPTTSRTQLKQQLMREQLQQQERREAELRQQQHRPPTLTEAVKVPVPLALQNVDVPPQVLQVRTGLENPTLYHVIQKQRSQLRQYLSESFQQPNGSMNLGNGLDMAGQVQSAPNLQTLANHHSIGVSPDTAVSPSISSVATSTDEFNYIVQDS</sequence>
<evidence type="ECO:0000256" key="2">
    <source>
        <dbReference type="ARBA" id="ARBA00023015"/>
    </source>
</evidence>
<feature type="compositionally biased region" description="Low complexity" evidence="6">
    <location>
        <begin position="115"/>
        <end position="127"/>
    </location>
</feature>
<dbReference type="EMBL" id="JASPKZ010002687">
    <property type="protein sequence ID" value="KAJ9595172.1"/>
    <property type="molecule type" value="Genomic_DNA"/>
</dbReference>
<protein>
    <recommendedName>
        <fullName evidence="7">MiT/TFE transcription factors N-terminal domain-containing protein</fullName>
    </recommendedName>
</protein>
<evidence type="ECO:0000256" key="4">
    <source>
        <dbReference type="ARBA" id="ARBA00023163"/>
    </source>
</evidence>
<reference evidence="8" key="2">
    <citation type="submission" date="2023-05" db="EMBL/GenBank/DDBJ databases">
        <authorList>
            <person name="Fouks B."/>
        </authorList>
    </citation>
    <scope>NUCLEOTIDE SEQUENCE</scope>
    <source>
        <strain evidence="8">Stay&amp;Tobe</strain>
        <tissue evidence="8">Testes</tissue>
    </source>
</reference>
<comment type="subcellular location">
    <subcellularLocation>
        <location evidence="1">Nucleus</location>
    </subcellularLocation>
</comment>
<evidence type="ECO:0000313" key="9">
    <source>
        <dbReference type="Proteomes" id="UP001233999"/>
    </source>
</evidence>
<feature type="domain" description="MiT/TFE transcription factors N-terminal" evidence="7">
    <location>
        <begin position="113"/>
        <end position="224"/>
    </location>
</feature>
<feature type="compositionally biased region" description="Pro residues" evidence="6">
    <location>
        <begin position="80"/>
        <end position="89"/>
    </location>
</feature>
<organism evidence="8 9">
    <name type="scientific">Diploptera punctata</name>
    <name type="common">Pacific beetle cockroach</name>
    <dbReference type="NCBI Taxonomy" id="6984"/>
    <lineage>
        <taxon>Eukaryota</taxon>
        <taxon>Metazoa</taxon>
        <taxon>Ecdysozoa</taxon>
        <taxon>Arthropoda</taxon>
        <taxon>Hexapoda</taxon>
        <taxon>Insecta</taxon>
        <taxon>Pterygota</taxon>
        <taxon>Neoptera</taxon>
        <taxon>Polyneoptera</taxon>
        <taxon>Dictyoptera</taxon>
        <taxon>Blattodea</taxon>
        <taxon>Blaberoidea</taxon>
        <taxon>Blaberidae</taxon>
        <taxon>Diplopterinae</taxon>
        <taxon>Diploptera</taxon>
    </lineage>
</organism>
<evidence type="ECO:0000259" key="7">
    <source>
        <dbReference type="Pfam" id="PF15951"/>
    </source>
</evidence>
<dbReference type="GO" id="GO:0000978">
    <property type="term" value="F:RNA polymerase II cis-regulatory region sequence-specific DNA binding"/>
    <property type="evidence" value="ECO:0007669"/>
    <property type="project" value="TreeGrafter"/>
</dbReference>
<reference evidence="8" key="1">
    <citation type="journal article" date="2023" name="IScience">
        <title>Live-bearing cockroach genome reveals convergent evolutionary mechanisms linked to viviparity in insects and beyond.</title>
        <authorList>
            <person name="Fouks B."/>
            <person name="Harrison M.C."/>
            <person name="Mikhailova A.A."/>
            <person name="Marchal E."/>
            <person name="English S."/>
            <person name="Carruthers M."/>
            <person name="Jennings E.C."/>
            <person name="Chiamaka E.L."/>
            <person name="Frigard R.A."/>
            <person name="Pippel M."/>
            <person name="Attardo G.M."/>
            <person name="Benoit J.B."/>
            <person name="Bornberg-Bauer E."/>
            <person name="Tobe S.S."/>
        </authorList>
    </citation>
    <scope>NUCLEOTIDE SEQUENCE</scope>
    <source>
        <strain evidence="8">Stay&amp;Tobe</strain>
    </source>
</reference>
<evidence type="ECO:0000313" key="8">
    <source>
        <dbReference type="EMBL" id="KAJ9595172.1"/>
    </source>
</evidence>
<keyword evidence="2" id="KW-0805">Transcription regulation</keyword>
<keyword evidence="3" id="KW-0238">DNA-binding</keyword>
<name>A0AAD8ABD1_DIPPU</name>
<keyword evidence="5" id="KW-0539">Nucleus</keyword>
<dbReference type="PANTHER" id="PTHR45776">
    <property type="entry name" value="MIP04163P"/>
    <property type="match status" value="1"/>
</dbReference>
<dbReference type="GO" id="GO:0000981">
    <property type="term" value="F:DNA-binding transcription factor activity, RNA polymerase II-specific"/>
    <property type="evidence" value="ECO:0007669"/>
    <property type="project" value="TreeGrafter"/>
</dbReference>
<feature type="compositionally biased region" description="Basic and acidic residues" evidence="6">
    <location>
        <begin position="128"/>
        <end position="137"/>
    </location>
</feature>
<evidence type="ECO:0000256" key="3">
    <source>
        <dbReference type="ARBA" id="ARBA00023125"/>
    </source>
</evidence>
<dbReference type="GO" id="GO:0005634">
    <property type="term" value="C:nucleus"/>
    <property type="evidence" value="ECO:0007669"/>
    <property type="project" value="UniProtKB-SubCell"/>
</dbReference>
<evidence type="ECO:0000256" key="5">
    <source>
        <dbReference type="ARBA" id="ARBA00023242"/>
    </source>
</evidence>
<proteinExistence type="predicted"/>
<keyword evidence="9" id="KW-1185">Reference proteome</keyword>
<comment type="caution">
    <text evidence="8">The sequence shown here is derived from an EMBL/GenBank/DDBJ whole genome shotgun (WGS) entry which is preliminary data.</text>
</comment>
<dbReference type="AlphaFoldDB" id="A0AAD8ABD1"/>
<evidence type="ECO:0000256" key="6">
    <source>
        <dbReference type="SAM" id="MobiDB-lite"/>
    </source>
</evidence>
<feature type="region of interest" description="Disordered" evidence="6">
    <location>
        <begin position="53"/>
        <end position="143"/>
    </location>
</feature>